<reference evidence="1 2" key="1">
    <citation type="submission" date="2018-11" db="EMBL/GenBank/DDBJ databases">
        <title>Sequencing the genomes of 1000 actinobacteria strains.</title>
        <authorList>
            <person name="Klenk H.-P."/>
        </authorList>
    </citation>
    <scope>NUCLEOTIDE SEQUENCE [LARGE SCALE GENOMIC DNA]</scope>
    <source>
        <strain evidence="1 2">DSM 13521</strain>
    </source>
</reference>
<protein>
    <recommendedName>
        <fullName evidence="3">ATP/GTP-binding protein</fullName>
    </recommendedName>
</protein>
<keyword evidence="2" id="KW-1185">Reference proteome</keyword>
<dbReference type="RefSeq" id="WP_123739036.1">
    <property type="nucleotide sequence ID" value="NZ_RKHQ01000001.1"/>
</dbReference>
<organism evidence="1 2">
    <name type="scientific">Salana multivorans</name>
    <dbReference type="NCBI Taxonomy" id="120377"/>
    <lineage>
        <taxon>Bacteria</taxon>
        <taxon>Bacillati</taxon>
        <taxon>Actinomycetota</taxon>
        <taxon>Actinomycetes</taxon>
        <taxon>Micrococcales</taxon>
        <taxon>Beutenbergiaceae</taxon>
        <taxon>Salana</taxon>
    </lineage>
</organism>
<dbReference type="EMBL" id="RKHQ01000001">
    <property type="protein sequence ID" value="ROR96922.1"/>
    <property type="molecule type" value="Genomic_DNA"/>
</dbReference>
<gene>
    <name evidence="1" type="ORF">EDD28_1515</name>
</gene>
<evidence type="ECO:0000313" key="2">
    <source>
        <dbReference type="Proteomes" id="UP000275356"/>
    </source>
</evidence>
<evidence type="ECO:0008006" key="3">
    <source>
        <dbReference type="Google" id="ProtNLM"/>
    </source>
</evidence>
<proteinExistence type="predicted"/>
<dbReference type="OrthoDB" id="3742379at2"/>
<accession>A0A3N2DB28</accession>
<comment type="caution">
    <text evidence="1">The sequence shown here is derived from an EMBL/GenBank/DDBJ whole genome shotgun (WGS) entry which is preliminary data.</text>
</comment>
<sequence length="196" mass="20633">MTETTCVEYTDAACATLLYHPPDTADPVAPTDPAALARHALAVLRLAPPDLRLTPPPDPGDPNTLVNTPTHLWLPVGTTLAPQTSSATDRGLTVAVEARLDHVTLTTDDVPTASTDCTPADLVTGPPASPFDPPACGHVWRTTSADRPGGAFHLTVTYHWGITWTGGGRTGTLTTTTTATYDVAVRERPVTLRPDP</sequence>
<evidence type="ECO:0000313" key="1">
    <source>
        <dbReference type="EMBL" id="ROR96922.1"/>
    </source>
</evidence>
<dbReference type="Proteomes" id="UP000275356">
    <property type="component" value="Unassembled WGS sequence"/>
</dbReference>
<dbReference type="AlphaFoldDB" id="A0A3N2DB28"/>
<name>A0A3N2DB28_9MICO</name>